<evidence type="ECO:0000256" key="5">
    <source>
        <dbReference type="ARBA" id="ARBA00093767"/>
    </source>
</evidence>
<dbReference type="Pfam" id="PF03151">
    <property type="entry name" value="TPT"/>
    <property type="match status" value="1"/>
</dbReference>
<comment type="similarity">
    <text evidence="6">Belongs to the TPT transporter family. SLC35E subfamily.</text>
</comment>
<evidence type="ECO:0000256" key="6">
    <source>
        <dbReference type="ARBA" id="ARBA00093775"/>
    </source>
</evidence>
<dbReference type="AlphaFoldDB" id="B3KRW7"/>
<proteinExistence type="evidence at transcript level"/>
<dbReference type="GO" id="GO:0016020">
    <property type="term" value="C:membrane"/>
    <property type="evidence" value="ECO:0007669"/>
    <property type="project" value="UniProtKB-SubCell"/>
</dbReference>
<evidence type="ECO:0000256" key="7">
    <source>
        <dbReference type="SAM" id="MobiDB-lite"/>
    </source>
</evidence>
<evidence type="ECO:0000256" key="3">
    <source>
        <dbReference type="ARBA" id="ARBA00022989"/>
    </source>
</evidence>
<feature type="domain" description="Sugar phosphate transporter" evidence="9">
    <location>
        <begin position="1"/>
        <end position="100"/>
    </location>
</feature>
<sequence>MLVPARVFFTDVPVIGRSGKSFSYNQDVVLLLLTDGVLFHLQSVTAYALMGKISPVTFSVASTVKHALSIWLSVIVFGNKITSLSAVGTALVTVGVLLYNKARQHQQEALQSLAAATGRAPDDTVEPLLPQDPRQHP</sequence>
<dbReference type="InterPro" id="IPR004853">
    <property type="entry name" value="Sugar_P_trans_dom"/>
</dbReference>
<reference evidence="10" key="1">
    <citation type="journal article" date="2004" name="Nat. Genet.">
        <title>Complete sequencing and characterization of 21,243 full-length human cDNAs.</title>
        <authorList>
            <person name="Ota T."/>
            <person name="Suzuki Y."/>
            <person name="Nishikawa T."/>
            <person name="Otsuki T."/>
            <person name="Sugiyama T."/>
            <person name="Irie R."/>
            <person name="Wakamatsu A."/>
            <person name="Hayashi K."/>
            <person name="Sato H."/>
            <person name="Nagai K."/>
            <person name="Kimura K."/>
            <person name="Makita H."/>
            <person name="Sekine M."/>
            <person name="Obayashi M."/>
            <person name="Nishi T."/>
            <person name="Shibahara T."/>
            <person name="Tanaka T."/>
            <person name="Ishii S."/>
            <person name="Yamamoto J."/>
            <person name="Saito K."/>
            <person name="Kawai Y."/>
            <person name="Isono Y."/>
            <person name="Nakamura Y."/>
            <person name="Nagahari K."/>
            <person name="Murakami K."/>
            <person name="Yasuda T."/>
            <person name="Iwayanagi T."/>
            <person name="Wagatsuma M."/>
            <person name="Shiratori A."/>
            <person name="Sudo H."/>
            <person name="Hosoiri T."/>
            <person name="Kaku Y."/>
            <person name="Kodaira H."/>
            <person name="Kondo H."/>
            <person name="Sugawara M."/>
            <person name="Takahashi M."/>
            <person name="Kanda K."/>
            <person name="Yokoi T."/>
            <person name="Furuya T."/>
            <person name="Kikkawa E."/>
            <person name="Omura Y."/>
            <person name="Abe K."/>
            <person name="Kamihara K."/>
            <person name="Katsuta N."/>
            <person name="Sato K."/>
            <person name="Tanikawa M."/>
            <person name="Yamazaki M."/>
            <person name="Ninomiya K."/>
            <person name="Ishibashi T."/>
            <person name="Yamashita H."/>
            <person name="Murakawa K."/>
            <person name="Fujimori K."/>
            <person name="Tanai H."/>
            <person name="Kimata M."/>
            <person name="Watanabe M."/>
            <person name="Hiraoka S."/>
            <person name="Chiba Y."/>
            <person name="Ishida S."/>
            <person name="Ono Y."/>
            <person name="Takiguchi S."/>
            <person name="Watanabe S."/>
            <person name="Yosida M."/>
            <person name="Hotuta T."/>
            <person name="Kusano J."/>
            <person name="Kanehori K."/>
            <person name="Takahashi-Fujii A."/>
            <person name="Hara H."/>
            <person name="Tanase T."/>
            <person name="Nomura Y."/>
            <person name="Togiya S."/>
            <person name="Komai F."/>
            <person name="Hara R."/>
            <person name="Takeuchi K."/>
            <person name="Arita M."/>
            <person name="Imose N."/>
            <person name="Musashino K."/>
            <person name="Yuuki H."/>
            <person name="Oshima A."/>
            <person name="Sasaki N."/>
            <person name="Aotsuka S."/>
            <person name="Yoshikawa Y."/>
            <person name="Matsunawa H."/>
            <person name="Ichihara T."/>
            <person name="Shiohata N."/>
            <person name="Sano S."/>
            <person name="Moriya S."/>
            <person name="Momiyama H."/>
            <person name="Satoh N."/>
            <person name="Takami S."/>
            <person name="Terashima Y."/>
            <person name="Suzuki O."/>
            <person name="Nakagawa S."/>
            <person name="Senoh A."/>
            <person name="Mizoguchi H."/>
            <person name="Goto Y."/>
            <person name="Shimizu F."/>
            <person name="Wakebe H."/>
            <person name="Hishigaki H."/>
            <person name="Watanabe T."/>
            <person name="Sugiyama A."/>
            <person name="Takemoto M."/>
            <person name="Kawakami B."/>
            <person name="Yamazaki M."/>
            <person name="Watanabe K."/>
            <person name="Kumagai A."/>
            <person name="Itakura S."/>
            <person name="Fukuzumi Y."/>
            <person name="Fujimori Y."/>
            <person name="Komiyama M."/>
            <person name="Tashiro H."/>
            <person name="Tanigami A."/>
            <person name="Fujiwara T."/>
            <person name="Ono T."/>
            <person name="Yamada K."/>
            <person name="Fujii Y."/>
            <person name="Ozaki K."/>
            <person name="Hirao M."/>
            <person name="Ohmori Y."/>
            <person name="Kawabata A."/>
            <person name="Hikiji T."/>
            <person name="Kobatake N."/>
            <person name="Inagaki H."/>
            <person name="Ikema Y."/>
            <person name="Okamoto S."/>
            <person name="Okitani R."/>
            <person name="Kawakami T."/>
            <person name="Noguchi S."/>
            <person name="Itoh T."/>
            <person name="Shigeta K."/>
            <person name="Senba T."/>
            <person name="Matsumura K."/>
            <person name="Nakajima Y."/>
            <person name="Mizuno T."/>
            <person name="Morinaga M."/>
            <person name="Sasaki M."/>
            <person name="Togashi T."/>
            <person name="Oyama M."/>
            <person name="Hata H."/>
            <person name="Watanabe M."/>
            <person name="Komatsu T."/>
            <person name="Mizushima-Sugano J."/>
            <person name="Satoh T."/>
            <person name="Shirai Y."/>
            <person name="Takahashi Y."/>
            <person name="Nakagawa K."/>
            <person name="Okumura K."/>
            <person name="Nagase T."/>
            <person name="Nomura N."/>
            <person name="Kikuchi H."/>
            <person name="Masuho Y."/>
            <person name="Yamashita R."/>
            <person name="Nakai K."/>
            <person name="Yada T."/>
            <person name="Nakamura Y."/>
            <person name="Ohara O."/>
            <person name="Isogai T."/>
            <person name="Sugano S."/>
        </authorList>
    </citation>
    <scope>NUCLEOTIDE SEQUENCE</scope>
    <source>
        <tissue evidence="10">Brain</tissue>
    </source>
</reference>
<dbReference type="SUPFAM" id="SSF103481">
    <property type="entry name" value="Multidrug resistance efflux transporter EmrE"/>
    <property type="match status" value="1"/>
</dbReference>
<name>B3KRW7_HUMAN</name>
<evidence type="ECO:0000256" key="1">
    <source>
        <dbReference type="ARBA" id="ARBA00004141"/>
    </source>
</evidence>
<protein>
    <submittedName>
        <fullName evidence="10">cDNA FLJ34992 fis, clone OCBBF2011228, weakly similar to Mesembryanthemum crystallinum phosphoenolpyruvate/phosphate translocator (PPT) mRNA</fullName>
    </submittedName>
</protein>
<organism evidence="10">
    <name type="scientific">Homo sapiens</name>
    <name type="common">Human</name>
    <dbReference type="NCBI Taxonomy" id="9606"/>
    <lineage>
        <taxon>Eukaryota</taxon>
        <taxon>Metazoa</taxon>
        <taxon>Chordata</taxon>
        <taxon>Craniata</taxon>
        <taxon>Vertebrata</taxon>
        <taxon>Euteleostomi</taxon>
        <taxon>Mammalia</taxon>
        <taxon>Eutheria</taxon>
        <taxon>Euarchontoglires</taxon>
        <taxon>Primates</taxon>
        <taxon>Haplorrhini</taxon>
        <taxon>Catarrhini</taxon>
        <taxon>Hominidae</taxon>
        <taxon>Homo</taxon>
    </lineage>
</organism>
<accession>B3KRW7</accession>
<feature type="region of interest" description="Disordered" evidence="7">
    <location>
        <begin position="112"/>
        <end position="137"/>
    </location>
</feature>
<dbReference type="InterPro" id="IPR050186">
    <property type="entry name" value="TPT_transporter"/>
</dbReference>
<keyword evidence="4 8" id="KW-0472">Membrane</keyword>
<dbReference type="PeptideAtlas" id="B3KRW7"/>
<dbReference type="EMBL" id="AK092311">
    <property type="protein sequence ID" value="BAG52529.1"/>
    <property type="molecule type" value="mRNA"/>
</dbReference>
<feature type="transmembrane region" description="Helical" evidence="8">
    <location>
        <begin position="70"/>
        <end position="99"/>
    </location>
</feature>
<evidence type="ECO:0000256" key="4">
    <source>
        <dbReference type="ARBA" id="ARBA00023136"/>
    </source>
</evidence>
<keyword evidence="3 8" id="KW-1133">Transmembrane helix</keyword>
<evidence type="ECO:0000256" key="8">
    <source>
        <dbReference type="SAM" id="Phobius"/>
    </source>
</evidence>
<dbReference type="InterPro" id="IPR037185">
    <property type="entry name" value="EmrE-like"/>
</dbReference>
<comment type="function">
    <text evidence="5">Putative transporter.</text>
</comment>
<evidence type="ECO:0000259" key="9">
    <source>
        <dbReference type="Pfam" id="PF03151"/>
    </source>
</evidence>
<keyword evidence="10" id="KW-0670">Pyruvate</keyword>
<evidence type="ECO:0000256" key="2">
    <source>
        <dbReference type="ARBA" id="ARBA00022692"/>
    </source>
</evidence>
<keyword evidence="2 8" id="KW-0812">Transmembrane</keyword>
<comment type="subcellular location">
    <subcellularLocation>
        <location evidence="1">Membrane</location>
        <topology evidence="1">Multi-pass membrane protein</topology>
    </subcellularLocation>
</comment>
<evidence type="ECO:0000313" key="10">
    <source>
        <dbReference type="EMBL" id="BAG52529.1"/>
    </source>
</evidence>
<feature type="transmembrane region" description="Helical" evidence="8">
    <location>
        <begin position="28"/>
        <end position="50"/>
    </location>
</feature>
<dbReference type="PANTHER" id="PTHR11132">
    <property type="entry name" value="SOLUTE CARRIER FAMILY 35"/>
    <property type="match status" value="1"/>
</dbReference>